<evidence type="ECO:0000313" key="6">
    <source>
        <dbReference type="Proteomes" id="UP000271708"/>
    </source>
</evidence>
<reference evidence="5 6" key="1">
    <citation type="submission" date="2019-09" db="EMBL/GenBank/DDBJ databases">
        <title>Complete Genome Sequence of Janibacter melonis M714 with both human health impact and industrial applications.</title>
        <authorList>
            <person name="Jin M."/>
            <person name="Zhao Q.R."/>
        </authorList>
    </citation>
    <scope>NUCLEOTIDE SEQUENCE [LARGE SCALE GENOMIC DNA]</scope>
    <source>
        <strain evidence="5 6">M714</strain>
    </source>
</reference>
<feature type="domain" description="HTH gntR-type" evidence="4">
    <location>
        <begin position="2"/>
        <end position="70"/>
    </location>
</feature>
<dbReference type="PANTHER" id="PTHR44846">
    <property type="entry name" value="MANNOSYL-D-GLYCERATE TRANSPORT/METABOLISM SYSTEM REPRESSOR MNGR-RELATED"/>
    <property type="match status" value="1"/>
</dbReference>
<accession>A0A5P8FMI7</accession>
<dbReference type="AlphaFoldDB" id="A0A5P8FMI7"/>
<dbReference type="Pfam" id="PF00392">
    <property type="entry name" value="GntR"/>
    <property type="match status" value="1"/>
</dbReference>
<dbReference type="InterPro" id="IPR036390">
    <property type="entry name" value="WH_DNA-bd_sf"/>
</dbReference>
<evidence type="ECO:0000256" key="2">
    <source>
        <dbReference type="ARBA" id="ARBA00023125"/>
    </source>
</evidence>
<sequence length="235" mass="25074">MNAKYQRVASLLREQIHVGDLSDGEKLPGEAELARDLGVSRGTVRQAIAELQRQNLVDTQMGVGTFVTFDGVALNSPLGWAQALAIGGVDLDVTILSIDLISVEEIPDAPRDIGFAEAVAVRRVRRLGDGTAVSFECASVPATGILRDLPTTGLVDGSITKTLAQAGLRATGGDQQVSLVELPAREAELLGRSEGEPFLRSVRTSRSARGDVVEHVVSSLDPRHFRLHTTFGDRA</sequence>
<dbReference type="GeneID" id="59161279"/>
<keyword evidence="2" id="KW-0238">DNA-binding</keyword>
<dbReference type="PRINTS" id="PR00035">
    <property type="entry name" value="HTHGNTR"/>
</dbReference>
<dbReference type="Gene3D" id="3.40.1410.10">
    <property type="entry name" value="Chorismate lyase-like"/>
    <property type="match status" value="1"/>
</dbReference>
<dbReference type="GO" id="GO:0045892">
    <property type="term" value="P:negative regulation of DNA-templated transcription"/>
    <property type="evidence" value="ECO:0007669"/>
    <property type="project" value="TreeGrafter"/>
</dbReference>
<dbReference type="Gene3D" id="1.10.10.10">
    <property type="entry name" value="Winged helix-like DNA-binding domain superfamily/Winged helix DNA-binding domain"/>
    <property type="match status" value="1"/>
</dbReference>
<evidence type="ECO:0000259" key="4">
    <source>
        <dbReference type="PROSITE" id="PS50949"/>
    </source>
</evidence>
<dbReference type="InterPro" id="IPR011663">
    <property type="entry name" value="UTRA"/>
</dbReference>
<organism evidence="5 6">
    <name type="scientific">Janibacter melonis</name>
    <dbReference type="NCBI Taxonomy" id="262209"/>
    <lineage>
        <taxon>Bacteria</taxon>
        <taxon>Bacillati</taxon>
        <taxon>Actinomycetota</taxon>
        <taxon>Actinomycetes</taxon>
        <taxon>Micrococcales</taxon>
        <taxon>Intrasporangiaceae</taxon>
        <taxon>Janibacter</taxon>
    </lineage>
</organism>
<name>A0A5P8FMI7_9MICO</name>
<dbReference type="InterPro" id="IPR036388">
    <property type="entry name" value="WH-like_DNA-bd_sf"/>
</dbReference>
<dbReference type="PROSITE" id="PS50949">
    <property type="entry name" value="HTH_GNTR"/>
    <property type="match status" value="1"/>
</dbReference>
<dbReference type="CDD" id="cd07377">
    <property type="entry name" value="WHTH_GntR"/>
    <property type="match status" value="1"/>
</dbReference>
<dbReference type="KEGG" id="jme:EEW87_008880"/>
<dbReference type="SUPFAM" id="SSF64288">
    <property type="entry name" value="Chorismate lyase-like"/>
    <property type="match status" value="1"/>
</dbReference>
<keyword evidence="3" id="KW-0804">Transcription</keyword>
<dbReference type="SMART" id="SM00345">
    <property type="entry name" value="HTH_GNTR"/>
    <property type="match status" value="1"/>
</dbReference>
<dbReference type="EMBL" id="CP044548">
    <property type="protein sequence ID" value="QFQ30401.2"/>
    <property type="molecule type" value="Genomic_DNA"/>
</dbReference>
<dbReference type="InterPro" id="IPR050679">
    <property type="entry name" value="Bact_HTH_transcr_reg"/>
</dbReference>
<evidence type="ECO:0000256" key="1">
    <source>
        <dbReference type="ARBA" id="ARBA00023015"/>
    </source>
</evidence>
<dbReference type="Proteomes" id="UP000271708">
    <property type="component" value="Chromosome"/>
</dbReference>
<dbReference type="SUPFAM" id="SSF46785">
    <property type="entry name" value="Winged helix' DNA-binding domain"/>
    <property type="match status" value="1"/>
</dbReference>
<proteinExistence type="predicted"/>
<gene>
    <name evidence="5" type="ORF">EEW87_008880</name>
</gene>
<dbReference type="PANTHER" id="PTHR44846:SF17">
    <property type="entry name" value="GNTR-FAMILY TRANSCRIPTIONAL REGULATOR"/>
    <property type="match status" value="1"/>
</dbReference>
<dbReference type="InterPro" id="IPR028978">
    <property type="entry name" value="Chorismate_lyase_/UTRA_dom_sf"/>
</dbReference>
<dbReference type="Pfam" id="PF07702">
    <property type="entry name" value="UTRA"/>
    <property type="match status" value="1"/>
</dbReference>
<keyword evidence="1" id="KW-0805">Transcription regulation</keyword>
<dbReference type="GO" id="GO:0003700">
    <property type="term" value="F:DNA-binding transcription factor activity"/>
    <property type="evidence" value="ECO:0007669"/>
    <property type="project" value="InterPro"/>
</dbReference>
<dbReference type="InterPro" id="IPR000524">
    <property type="entry name" value="Tscrpt_reg_HTH_GntR"/>
</dbReference>
<dbReference type="SMART" id="SM00866">
    <property type="entry name" value="UTRA"/>
    <property type="match status" value="1"/>
</dbReference>
<protein>
    <submittedName>
        <fullName evidence="5">GntR family transcriptional regulator</fullName>
    </submittedName>
</protein>
<dbReference type="GO" id="GO:0003677">
    <property type="term" value="F:DNA binding"/>
    <property type="evidence" value="ECO:0007669"/>
    <property type="project" value="UniProtKB-KW"/>
</dbReference>
<evidence type="ECO:0000256" key="3">
    <source>
        <dbReference type="ARBA" id="ARBA00023163"/>
    </source>
</evidence>
<evidence type="ECO:0000313" key="5">
    <source>
        <dbReference type="EMBL" id="QFQ30401.2"/>
    </source>
</evidence>
<dbReference type="RefSeq" id="WP_123093372.1">
    <property type="nucleotide sequence ID" value="NZ_CAJFZZ010000080.1"/>
</dbReference>